<dbReference type="EMBL" id="NMUH01002396">
    <property type="protein sequence ID" value="MQL99712.1"/>
    <property type="molecule type" value="Genomic_DNA"/>
</dbReference>
<sequence length="103" mass="11601">MLRKQRSHEEEARHTFPRRMLPAFLPSVCFSVAMLNASIDAICLLRGSVLWWGQLHGKSVNARIKKIMQADEDIGKIAMAVPLLLGLVISVGSFHVRLDIHQQ</sequence>
<proteinExistence type="predicted"/>
<dbReference type="GO" id="GO:0046982">
    <property type="term" value="F:protein heterodimerization activity"/>
    <property type="evidence" value="ECO:0007669"/>
    <property type="project" value="InterPro"/>
</dbReference>
<dbReference type="OrthoDB" id="653904at2759"/>
<evidence type="ECO:0000313" key="3">
    <source>
        <dbReference type="Proteomes" id="UP000652761"/>
    </source>
</evidence>
<protein>
    <submittedName>
        <fullName evidence="2">Uncharacterized protein</fullName>
    </submittedName>
</protein>
<accession>A0A843VLB6</accession>
<gene>
    <name evidence="2" type="ORF">Taro_032439</name>
</gene>
<evidence type="ECO:0000256" key="1">
    <source>
        <dbReference type="SAM" id="Phobius"/>
    </source>
</evidence>
<dbReference type="Proteomes" id="UP000652761">
    <property type="component" value="Unassembled WGS sequence"/>
</dbReference>
<dbReference type="AlphaFoldDB" id="A0A843VLB6"/>
<keyword evidence="1" id="KW-1133">Transmembrane helix</keyword>
<keyword evidence="1" id="KW-0812">Transmembrane</keyword>
<dbReference type="Gene3D" id="1.10.20.10">
    <property type="entry name" value="Histone, subunit A"/>
    <property type="match status" value="1"/>
</dbReference>
<keyword evidence="1" id="KW-0472">Membrane</keyword>
<feature type="transmembrane region" description="Helical" evidence="1">
    <location>
        <begin position="21"/>
        <end position="54"/>
    </location>
</feature>
<keyword evidence="3" id="KW-1185">Reference proteome</keyword>
<feature type="transmembrane region" description="Helical" evidence="1">
    <location>
        <begin position="74"/>
        <end position="96"/>
    </location>
</feature>
<name>A0A843VLB6_COLES</name>
<reference evidence="2" key="1">
    <citation type="submission" date="2017-07" db="EMBL/GenBank/DDBJ databases">
        <title>Taro Niue Genome Assembly and Annotation.</title>
        <authorList>
            <person name="Atibalentja N."/>
            <person name="Keating K."/>
            <person name="Fields C.J."/>
        </authorList>
    </citation>
    <scope>NUCLEOTIDE SEQUENCE</scope>
    <source>
        <strain evidence="2">Niue_2</strain>
        <tissue evidence="2">Leaf</tissue>
    </source>
</reference>
<organism evidence="2 3">
    <name type="scientific">Colocasia esculenta</name>
    <name type="common">Wild taro</name>
    <name type="synonym">Arum esculentum</name>
    <dbReference type="NCBI Taxonomy" id="4460"/>
    <lineage>
        <taxon>Eukaryota</taxon>
        <taxon>Viridiplantae</taxon>
        <taxon>Streptophyta</taxon>
        <taxon>Embryophyta</taxon>
        <taxon>Tracheophyta</taxon>
        <taxon>Spermatophyta</taxon>
        <taxon>Magnoliopsida</taxon>
        <taxon>Liliopsida</taxon>
        <taxon>Araceae</taxon>
        <taxon>Aroideae</taxon>
        <taxon>Colocasieae</taxon>
        <taxon>Colocasia</taxon>
    </lineage>
</organism>
<evidence type="ECO:0000313" key="2">
    <source>
        <dbReference type="EMBL" id="MQL99712.1"/>
    </source>
</evidence>
<comment type="caution">
    <text evidence="2">The sequence shown here is derived from an EMBL/GenBank/DDBJ whole genome shotgun (WGS) entry which is preliminary data.</text>
</comment>
<dbReference type="InterPro" id="IPR009072">
    <property type="entry name" value="Histone-fold"/>
</dbReference>